<dbReference type="Gene3D" id="3.40.50.150">
    <property type="entry name" value="Vaccinia Virus protein VP39"/>
    <property type="match status" value="1"/>
</dbReference>
<evidence type="ECO:0000256" key="1">
    <source>
        <dbReference type="ARBA" id="ARBA00022833"/>
    </source>
</evidence>
<dbReference type="EMBL" id="QJVD01000028">
    <property type="protein sequence ID" value="PYI65237.1"/>
    <property type="molecule type" value="Genomic_DNA"/>
</dbReference>
<name>A0A2V5LR43_9MICC</name>
<gene>
    <name evidence="3" type="ORF">CVV68_19200</name>
</gene>
<keyword evidence="1" id="KW-0862">Zinc</keyword>
<sequence length="453" mass="48592">MVAFTHNQQTTAETDWLCSPRIAEMLDLHIDWAALDKLVVIAAHPDDETLGAAGLLQRAARHGVPIEVVVATLGENSHPGSPTHTPAELAAVRAVELRSALERMAPDVGHRVLGMPDGRLSAHGTQLENEIAAAATHNSHKTLVVAPWSGDGHTDHDAAGAAAGRAARTTHSLFLEYPIWLWHWGSPGNDRVPWPALRRLNLTVEEQATKAAAISSHASQVAPLSPAAGDEALLSSALLSHFERSFETFIDAAGQFTRAGTAYSGWLQTQFNAIHIGGAEPWDPDSGYEQRKRSLLLGALPRASFNSVFELGCSTGALTAELALRSVQIVGVDASAEAVRTATKRTAAAGNTTIVQALLPDGWPAGRFDLFVLSEVGYYFSAGELSTVIDRMAASMLPNACLAACHWRHPISGWPLNGDDVHRQLRTDARLTRVDAHAEEDFLLDIFTFGNPP</sequence>
<organism evidence="3 4">
    <name type="scientific">Arthrobacter livingstonensis</name>
    <dbReference type="NCBI Taxonomy" id="670078"/>
    <lineage>
        <taxon>Bacteria</taxon>
        <taxon>Bacillati</taxon>
        <taxon>Actinomycetota</taxon>
        <taxon>Actinomycetes</taxon>
        <taxon>Micrococcales</taxon>
        <taxon>Micrococcaceae</taxon>
        <taxon>Arthrobacter</taxon>
    </lineage>
</organism>
<evidence type="ECO:0000259" key="2">
    <source>
        <dbReference type="Pfam" id="PF13649"/>
    </source>
</evidence>
<protein>
    <recommendedName>
        <fullName evidence="2">Methyltransferase domain-containing protein</fullName>
    </recommendedName>
</protein>
<comment type="caution">
    <text evidence="3">The sequence shown here is derived from an EMBL/GenBank/DDBJ whole genome shotgun (WGS) entry which is preliminary data.</text>
</comment>
<dbReference type="GO" id="GO:0016137">
    <property type="term" value="P:glycoside metabolic process"/>
    <property type="evidence" value="ECO:0007669"/>
    <property type="project" value="UniProtKB-ARBA"/>
</dbReference>
<feature type="domain" description="Methyltransferase" evidence="2">
    <location>
        <begin position="308"/>
        <end position="396"/>
    </location>
</feature>
<dbReference type="InterPro" id="IPR041698">
    <property type="entry name" value="Methyltransf_25"/>
</dbReference>
<dbReference type="AlphaFoldDB" id="A0A2V5LR43"/>
<dbReference type="CDD" id="cd02440">
    <property type="entry name" value="AdoMet_MTases"/>
    <property type="match status" value="1"/>
</dbReference>
<evidence type="ECO:0000313" key="4">
    <source>
        <dbReference type="Proteomes" id="UP000247832"/>
    </source>
</evidence>
<dbReference type="Pfam" id="PF13649">
    <property type="entry name" value="Methyltransf_25"/>
    <property type="match status" value="1"/>
</dbReference>
<dbReference type="SUPFAM" id="SSF53335">
    <property type="entry name" value="S-adenosyl-L-methionine-dependent methyltransferases"/>
    <property type="match status" value="1"/>
</dbReference>
<dbReference type="Proteomes" id="UP000247832">
    <property type="component" value="Unassembled WGS sequence"/>
</dbReference>
<dbReference type="Gene3D" id="3.40.50.10320">
    <property type="entry name" value="LmbE-like"/>
    <property type="match status" value="1"/>
</dbReference>
<dbReference type="PANTHER" id="PTHR12993">
    <property type="entry name" value="N-ACETYLGLUCOSAMINYL-PHOSPHATIDYLINOSITOL DE-N-ACETYLASE-RELATED"/>
    <property type="match status" value="1"/>
</dbReference>
<keyword evidence="4" id="KW-1185">Reference proteome</keyword>
<evidence type="ECO:0000313" key="3">
    <source>
        <dbReference type="EMBL" id="PYI65237.1"/>
    </source>
</evidence>
<dbReference type="RefSeq" id="WP_110502607.1">
    <property type="nucleotide sequence ID" value="NZ_QJVD01000028.1"/>
</dbReference>
<dbReference type="PANTHER" id="PTHR12993:SF11">
    <property type="entry name" value="N-ACETYLGLUCOSAMINYL-PHOSPHATIDYLINOSITOL DE-N-ACETYLASE"/>
    <property type="match status" value="1"/>
</dbReference>
<dbReference type="InterPro" id="IPR024078">
    <property type="entry name" value="LmbE-like_dom_sf"/>
</dbReference>
<proteinExistence type="predicted"/>
<dbReference type="InterPro" id="IPR029063">
    <property type="entry name" value="SAM-dependent_MTases_sf"/>
</dbReference>
<dbReference type="GO" id="GO:0016811">
    <property type="term" value="F:hydrolase activity, acting on carbon-nitrogen (but not peptide) bonds, in linear amides"/>
    <property type="evidence" value="ECO:0007669"/>
    <property type="project" value="TreeGrafter"/>
</dbReference>
<dbReference type="OrthoDB" id="116799at2"/>
<dbReference type="SUPFAM" id="SSF102588">
    <property type="entry name" value="LmbE-like"/>
    <property type="match status" value="1"/>
</dbReference>
<dbReference type="InterPro" id="IPR003737">
    <property type="entry name" value="GlcNAc_PI_deacetylase-related"/>
</dbReference>
<dbReference type="Pfam" id="PF02585">
    <property type="entry name" value="PIG-L"/>
    <property type="match status" value="1"/>
</dbReference>
<reference evidence="3 4" key="1">
    <citation type="submission" date="2018-05" db="EMBL/GenBank/DDBJ databases">
        <title>Genetic diversity of glacier-inhabiting Cryobacterium bacteria in China and description of Cryobacterium mengkeensis sp. nov. and Arthrobacter glacialis sp. nov.</title>
        <authorList>
            <person name="Liu Q."/>
            <person name="Xin Y.-H."/>
        </authorList>
    </citation>
    <scope>NUCLEOTIDE SEQUENCE [LARGE SCALE GENOMIC DNA]</scope>
    <source>
        <strain evidence="3 4">LI2</strain>
    </source>
</reference>
<accession>A0A2V5LR43</accession>